<reference evidence="1 3" key="1">
    <citation type="submission" date="2015-11" db="EMBL/GenBank/DDBJ databases">
        <title>Genomic analysis of 38 Legionella species identifies large and diverse effector repertoires.</title>
        <authorList>
            <person name="Burstein D."/>
            <person name="Amaro F."/>
            <person name="Zusman T."/>
            <person name="Lifshitz Z."/>
            <person name="Cohen O."/>
            <person name="Gilbert J.A."/>
            <person name="Pupko T."/>
            <person name="Shuman H.A."/>
            <person name="Segal G."/>
        </authorList>
    </citation>
    <scope>NUCLEOTIDE SEQUENCE [LARGE SCALE GENOMIC DNA]</scope>
    <source>
        <strain evidence="1 3">ATCC 49507</strain>
    </source>
</reference>
<evidence type="ECO:0000313" key="3">
    <source>
        <dbReference type="Proteomes" id="UP000054639"/>
    </source>
</evidence>
<proteinExistence type="predicted"/>
<dbReference type="AlphaFoldDB" id="A0A378KSZ3"/>
<dbReference type="EMBL" id="LNYR01000012">
    <property type="protein sequence ID" value="KTD51058.1"/>
    <property type="molecule type" value="Genomic_DNA"/>
</dbReference>
<evidence type="ECO:0000313" key="4">
    <source>
        <dbReference type="Proteomes" id="UP000254230"/>
    </source>
</evidence>
<dbReference type="EMBL" id="UGOW01000001">
    <property type="protein sequence ID" value="STY17695.1"/>
    <property type="molecule type" value="Genomic_DNA"/>
</dbReference>
<gene>
    <name evidence="1" type="ORF">Lqua_1285</name>
    <name evidence="2" type="ORF">NCTC12376_01508</name>
</gene>
<reference evidence="2 4" key="2">
    <citation type="submission" date="2018-06" db="EMBL/GenBank/DDBJ databases">
        <authorList>
            <consortium name="Pathogen Informatics"/>
            <person name="Doyle S."/>
        </authorList>
    </citation>
    <scope>NUCLEOTIDE SEQUENCE [LARGE SCALE GENOMIC DNA]</scope>
    <source>
        <strain evidence="2 4">NCTC12376</strain>
    </source>
</reference>
<dbReference type="Proteomes" id="UP000254230">
    <property type="component" value="Unassembled WGS sequence"/>
</dbReference>
<evidence type="ECO:0000313" key="1">
    <source>
        <dbReference type="EMBL" id="KTD51058.1"/>
    </source>
</evidence>
<dbReference type="RefSeq" id="WP_058473457.1">
    <property type="nucleotide sequence ID" value="NZ_CAAAIL010000021.1"/>
</dbReference>
<organism evidence="2 4">
    <name type="scientific">Legionella quateirensis</name>
    <dbReference type="NCBI Taxonomy" id="45072"/>
    <lineage>
        <taxon>Bacteria</taxon>
        <taxon>Pseudomonadati</taxon>
        <taxon>Pseudomonadota</taxon>
        <taxon>Gammaproteobacteria</taxon>
        <taxon>Legionellales</taxon>
        <taxon>Legionellaceae</taxon>
        <taxon>Legionella</taxon>
    </lineage>
</organism>
<accession>A0A378KSZ3</accession>
<protein>
    <submittedName>
        <fullName evidence="2">Uncharacterized protein</fullName>
    </submittedName>
</protein>
<dbReference type="Proteomes" id="UP000054639">
    <property type="component" value="Unassembled WGS sequence"/>
</dbReference>
<dbReference type="STRING" id="45072.Lqua_1285"/>
<name>A0A378KSZ3_9GAMM</name>
<keyword evidence="3" id="KW-1185">Reference proteome</keyword>
<evidence type="ECO:0000313" key="2">
    <source>
        <dbReference type="EMBL" id="STY17695.1"/>
    </source>
</evidence>
<sequence length="155" mass="17806">MNYKLDFFSGVNKVAKQKANSAISLKAQSELMEISQDKARWSELTSWISDLDMEDICASENEDTALAFLIQGLTFDKVIFQPDSVKEILSIGIKSIENYQKAIQLFDEESQSLKLLTEYLLEEKINSRQEYREYLKTRDSDEDLELTTNNGTKCP</sequence>